<proteinExistence type="predicted"/>
<dbReference type="EMBL" id="KZ680265">
    <property type="protein sequence ID" value="PTB61631.1"/>
    <property type="molecule type" value="Genomic_DNA"/>
</dbReference>
<keyword evidence="3" id="KW-1185">Reference proteome</keyword>
<name>A0A2T4AXE6_9HYPO</name>
<organism evidence="2 3">
    <name type="scientific">Trichoderma citrinoviride</name>
    <dbReference type="NCBI Taxonomy" id="58853"/>
    <lineage>
        <taxon>Eukaryota</taxon>
        <taxon>Fungi</taxon>
        <taxon>Dikarya</taxon>
        <taxon>Ascomycota</taxon>
        <taxon>Pezizomycotina</taxon>
        <taxon>Sordariomycetes</taxon>
        <taxon>Hypocreomycetidae</taxon>
        <taxon>Hypocreales</taxon>
        <taxon>Hypocreaceae</taxon>
        <taxon>Trichoderma</taxon>
    </lineage>
</organism>
<dbReference type="RefSeq" id="XP_024744951.1">
    <property type="nucleotide sequence ID" value="XM_024891955.1"/>
</dbReference>
<keyword evidence="1" id="KW-1133">Transmembrane helix</keyword>
<dbReference type="AlphaFoldDB" id="A0A2T4AXE6"/>
<feature type="transmembrane region" description="Helical" evidence="1">
    <location>
        <begin position="135"/>
        <end position="154"/>
    </location>
</feature>
<evidence type="ECO:0000313" key="2">
    <source>
        <dbReference type="EMBL" id="PTB61631.1"/>
    </source>
</evidence>
<reference evidence="3" key="1">
    <citation type="submission" date="2016-07" db="EMBL/GenBank/DDBJ databases">
        <title>Multiple horizontal gene transfer events from other fungi enriched the ability of initially mycotrophic Trichoderma (Ascomycota) to feed on dead plant biomass.</title>
        <authorList>
            <consortium name="DOE Joint Genome Institute"/>
            <person name="Atanasova L."/>
            <person name="Chenthamara K."/>
            <person name="Zhang J."/>
            <person name="Grujic M."/>
            <person name="Henrissat B."/>
            <person name="Kuo A."/>
            <person name="Aerts A."/>
            <person name="Salamov A."/>
            <person name="Lipzen A."/>
            <person name="Labutti K."/>
            <person name="Barry K."/>
            <person name="Miao Y."/>
            <person name="Rahimi M.J."/>
            <person name="Shen Q."/>
            <person name="Grigoriev I.V."/>
            <person name="Kubicek C.P."/>
            <person name="Druzhinina I.S."/>
        </authorList>
    </citation>
    <scope>NUCLEOTIDE SEQUENCE [LARGE SCALE GENOMIC DNA]</scope>
    <source>
        <strain evidence="3">TUCIM 6016</strain>
    </source>
</reference>
<evidence type="ECO:0000313" key="3">
    <source>
        <dbReference type="Proteomes" id="UP000241546"/>
    </source>
</evidence>
<sequence>MPSHRERVAALLHRLAAAQIDLVEWEYPLWRRLGVPLVTDGSLFYLVPDQQLYDACQVAASLGYYPESTESLRIGYPSEYSGLGVRYKIDGATRQSLGHDTFRRLVFLPLSWSGLDLYDLKRIEIRYAGMPDHTFAIWTVPLAAACTAMVRVICAEKRSSRLRRKLQAYLSNLLAYSFFDTSYEGEFEVLLGNGVPLSESELLEIANAVAGIKDLGDERW</sequence>
<protein>
    <submittedName>
        <fullName evidence="2">Uncharacterized protein</fullName>
    </submittedName>
</protein>
<accession>A0A2T4AXE6</accession>
<gene>
    <name evidence="2" type="ORF">BBK36DRAFT_1131306</name>
</gene>
<evidence type="ECO:0000256" key="1">
    <source>
        <dbReference type="SAM" id="Phobius"/>
    </source>
</evidence>
<dbReference type="Proteomes" id="UP000241546">
    <property type="component" value="Unassembled WGS sequence"/>
</dbReference>
<keyword evidence="1" id="KW-0812">Transmembrane</keyword>
<dbReference type="GeneID" id="36600073"/>
<keyword evidence="1" id="KW-0472">Membrane</keyword>
<dbReference type="OrthoDB" id="4202165at2759"/>